<evidence type="ECO:0000313" key="2">
    <source>
        <dbReference type="EMBL" id="VDI20113.1"/>
    </source>
</evidence>
<feature type="region of interest" description="Disordered" evidence="1">
    <location>
        <begin position="1"/>
        <end position="25"/>
    </location>
</feature>
<name>A0A8B6DKT7_MYTGA</name>
<keyword evidence="3" id="KW-1185">Reference proteome</keyword>
<dbReference type="Proteomes" id="UP000596742">
    <property type="component" value="Unassembled WGS sequence"/>
</dbReference>
<evidence type="ECO:0000313" key="3">
    <source>
        <dbReference type="Proteomes" id="UP000596742"/>
    </source>
</evidence>
<accession>A0A8B6DKT7</accession>
<feature type="region of interest" description="Disordered" evidence="1">
    <location>
        <begin position="279"/>
        <end position="323"/>
    </location>
</feature>
<gene>
    <name evidence="2" type="ORF">MGAL_10B046884</name>
</gene>
<evidence type="ECO:0000256" key="1">
    <source>
        <dbReference type="SAM" id="MobiDB-lite"/>
    </source>
</evidence>
<protein>
    <submittedName>
        <fullName evidence="2">Uncharacterized protein</fullName>
    </submittedName>
</protein>
<feature type="compositionally biased region" description="Low complexity" evidence="1">
    <location>
        <begin position="279"/>
        <end position="305"/>
    </location>
</feature>
<sequence>MPNKRNAMGNIRRTTNRTGDKRVQQEEIAQMQDRAGRRRPATKTKEVGHVVAEVTEEITDISSCNESEEDERAFSSLRHEIANNSIHFTPSQESSVHDTVGEHTISQATNCSNNRRKYIEVSCLPQWILGADFEDQLHNIWSSFSALALDPGSPRKHSIALVGTPRYPEAKQIAFVSNDLLVSNRPSYASKVVRSFSHENTQTRMTWPIDADNFKMLPVTQENLPKPVLSQLHLPYRAHYHYKKKNEKKKSNKKETVEIHNWSGEYFWDLLSDIDDSFTSNSLSSSASKKLSSSSSTKSSRAPSPLRSPEKKDVQKKPVNTSS</sequence>
<organism evidence="2 3">
    <name type="scientific">Mytilus galloprovincialis</name>
    <name type="common">Mediterranean mussel</name>
    <dbReference type="NCBI Taxonomy" id="29158"/>
    <lineage>
        <taxon>Eukaryota</taxon>
        <taxon>Metazoa</taxon>
        <taxon>Spiralia</taxon>
        <taxon>Lophotrochozoa</taxon>
        <taxon>Mollusca</taxon>
        <taxon>Bivalvia</taxon>
        <taxon>Autobranchia</taxon>
        <taxon>Pteriomorphia</taxon>
        <taxon>Mytilida</taxon>
        <taxon>Mytiloidea</taxon>
        <taxon>Mytilidae</taxon>
        <taxon>Mytilinae</taxon>
        <taxon>Mytilus</taxon>
    </lineage>
</organism>
<reference evidence="2" key="1">
    <citation type="submission" date="2018-11" db="EMBL/GenBank/DDBJ databases">
        <authorList>
            <person name="Alioto T."/>
            <person name="Alioto T."/>
        </authorList>
    </citation>
    <scope>NUCLEOTIDE SEQUENCE</scope>
</reference>
<dbReference type="AlphaFoldDB" id="A0A8B6DKT7"/>
<dbReference type="EMBL" id="UYJE01003541">
    <property type="protein sequence ID" value="VDI20113.1"/>
    <property type="molecule type" value="Genomic_DNA"/>
</dbReference>
<proteinExistence type="predicted"/>
<comment type="caution">
    <text evidence="2">The sequence shown here is derived from an EMBL/GenBank/DDBJ whole genome shotgun (WGS) entry which is preliminary data.</text>
</comment>